<reference evidence="1 2" key="1">
    <citation type="submission" date="2023-02" db="EMBL/GenBank/DDBJ databases">
        <title>Evolution of Hrp T3SS in non-pathogenic Pseudomonas fluorescens.</title>
        <authorList>
            <person name="Liao K."/>
            <person name="Wei H."/>
            <person name="Gu Y."/>
        </authorList>
    </citation>
    <scope>NUCLEOTIDE SEQUENCE [LARGE SCALE GENOMIC DNA]</scope>
    <source>
        <strain evidence="1 2">FP2034</strain>
    </source>
</reference>
<accession>A0ABY9FCG9</accession>
<evidence type="ECO:0000313" key="2">
    <source>
        <dbReference type="Proteomes" id="UP001224838"/>
    </source>
</evidence>
<keyword evidence="2" id="KW-1185">Reference proteome</keyword>
<evidence type="ECO:0000313" key="1">
    <source>
        <dbReference type="EMBL" id="WLH01181.1"/>
    </source>
</evidence>
<organism evidence="1 2">
    <name type="scientific">Pseudomonas beijingensis</name>
    <dbReference type="NCBI Taxonomy" id="2954101"/>
    <lineage>
        <taxon>Bacteria</taxon>
        <taxon>Pseudomonadati</taxon>
        <taxon>Pseudomonadota</taxon>
        <taxon>Gammaproteobacteria</taxon>
        <taxon>Pseudomonadales</taxon>
        <taxon>Pseudomonadaceae</taxon>
        <taxon>Pseudomonas</taxon>
    </lineage>
</organism>
<gene>
    <name evidence="1" type="ORF">PSH92_28240</name>
</gene>
<dbReference type="Proteomes" id="UP001224838">
    <property type="component" value="Chromosome"/>
</dbReference>
<dbReference type="EMBL" id="CP117451">
    <property type="protein sequence ID" value="WLH01181.1"/>
    <property type="molecule type" value="Genomic_DNA"/>
</dbReference>
<sequence length="156" mass="17758">MIDFAADIKSKHSIANILLQDNISTYMNELYERHKVEIKSYTLPDGETRTAYVIDSTLTLSILPDGTIFSIGCNARYKGLYQNTLSTGMPFDQIKKLTKRQRIFNGVIILNEDFGLCYVLPAPYDEIADSIENIPPTLTLDEIYISDFSSWLHKPQ</sequence>
<name>A0ABY9FCG9_9PSED</name>
<protein>
    <submittedName>
        <fullName evidence="1">Uncharacterized protein</fullName>
    </submittedName>
</protein>
<dbReference type="RefSeq" id="WP_122567598.1">
    <property type="nucleotide sequence ID" value="NZ_CP117425.1"/>
</dbReference>
<proteinExistence type="predicted"/>